<dbReference type="AlphaFoldDB" id="A0A8T0AW94"/>
<evidence type="ECO:0000256" key="3">
    <source>
        <dbReference type="ARBA" id="ARBA00006735"/>
    </source>
</evidence>
<dbReference type="InterPro" id="IPR042235">
    <property type="entry name" value="ZP-C_dom"/>
</dbReference>
<evidence type="ECO:0000259" key="18">
    <source>
        <dbReference type="PROSITE" id="PS51034"/>
    </source>
</evidence>
<feature type="domain" description="ZP" evidence="18">
    <location>
        <begin position="577"/>
        <end position="837"/>
    </location>
</feature>
<keyword evidence="9" id="KW-0812">Transmembrane</keyword>
<evidence type="ECO:0000256" key="8">
    <source>
        <dbReference type="ARBA" id="ARBA00022685"/>
    </source>
</evidence>
<evidence type="ECO:0000256" key="4">
    <source>
        <dbReference type="ARBA" id="ARBA00017980"/>
    </source>
</evidence>
<keyword evidence="6" id="KW-0964">Secreted</keyword>
<dbReference type="Pfam" id="PF00100">
    <property type="entry name" value="Zona_pellucida"/>
    <property type="match status" value="3"/>
</dbReference>
<keyword evidence="10 17" id="KW-0732">Signal</keyword>
<keyword evidence="5" id="KW-1003">Cell membrane</keyword>
<dbReference type="SMART" id="SM00241">
    <property type="entry name" value="ZP"/>
    <property type="match status" value="2"/>
</dbReference>
<keyword evidence="7" id="KW-0272">Extracellular matrix</keyword>
<evidence type="ECO:0000256" key="9">
    <source>
        <dbReference type="ARBA" id="ARBA00022692"/>
    </source>
</evidence>
<evidence type="ECO:0000256" key="15">
    <source>
        <dbReference type="ARBA" id="ARBA00030824"/>
    </source>
</evidence>
<feature type="domain" description="ZP" evidence="18">
    <location>
        <begin position="127"/>
        <end position="386"/>
    </location>
</feature>
<dbReference type="GO" id="GO:0035803">
    <property type="term" value="P:egg coat formation"/>
    <property type="evidence" value="ECO:0007669"/>
    <property type="project" value="TreeGrafter"/>
</dbReference>
<evidence type="ECO:0000256" key="12">
    <source>
        <dbReference type="ARBA" id="ARBA00023136"/>
    </source>
</evidence>
<sequence>MGFNQVGLCALVLFAVRLSTAQWMDLGAVQPPAGSQATKPGQPPLQSNPGMAPQWLQSSPQAGSPPVAPLGLQFQNPSDAQGQQIIQQQVKKLDWTFPALPKIPTAQTLVHVDRQSNPVYTQGVTVSCNETAVHVEVRKDVLGHDLSNIAFLTLGGCPAQGMDAASPVLIYESLLNGCKSMLTMTADELVYIFTLGMSPVPISGTPILRRASTRVMVQCHYPRFHNVSSSGLVPAWVPYSSAQAAEELLVFTLRLMTDDWLSERTSNQYYLGELINIEASVLQFNHVPLRVLMDGCVATTVPDINSVPRYFFIDNYGCLIDAMLTQSSSQFMPQTQANKLRFQLEAFGFQQTNTSLVYITCIMKATAASSPADSQHKACSFSGNGWIAAYGPNQYYLGELINIEASVLQFNHVPLRVLIDGCVATNVPDINSVPRYFFIDNYGCLLDAKLTQSSSQFMPQTQANKLSFQLEAFGFQQANSSLVYITCIIKATAASAPADSQHKACSFSGNGWIAAYGPNQVCSCCSSSCTGRKGRDLSARARRDLSSKTVPQIPMPPPLVHVDRYADPIPAQGVTVRCNETSVYVEVSKDVLGIDPTFTMASLTLGGCTPKSMDAPSQVLIYESPLYGCKSRLTVTSDELVYIFTLGMSPVPIRGTPILRRAGTRVFIQCHYPRFHNVSSSGLVPAWLPYASAQAAQELLVFTLRLMTDDWLAERTSNQYYLGELINIEASVLQFHHVPLRVLVDGCVATTVPDINAVPRYFFIENFGCLVDARLTQSSSQFMPQTQANKLRFQLEAFGFQQGNSSLVYITCILKATAASSPADAEHKACSFSDNRWSAAYGADQVCSCCSSSCGSRKGRDLSKRGMQLKREVNLGPIVVVENVW</sequence>
<evidence type="ECO:0000256" key="6">
    <source>
        <dbReference type="ARBA" id="ARBA00022525"/>
    </source>
</evidence>
<dbReference type="InterPro" id="IPR055356">
    <property type="entry name" value="ZP-N"/>
</dbReference>
<comment type="subcellular location">
    <subcellularLocation>
        <location evidence="1">Cell membrane</location>
        <topology evidence="1">Single-pass type I membrane protein</topology>
    </subcellularLocation>
    <subcellularLocation>
        <location evidence="2">Secreted</location>
        <location evidence="2">Extracellular space</location>
        <location evidence="2">Extracellular matrix</location>
    </subcellularLocation>
</comment>
<dbReference type="PROSITE" id="PS51034">
    <property type="entry name" value="ZP_2"/>
    <property type="match status" value="3"/>
</dbReference>
<evidence type="ECO:0000256" key="13">
    <source>
        <dbReference type="ARBA" id="ARBA00023157"/>
    </source>
</evidence>
<evidence type="ECO:0000313" key="19">
    <source>
        <dbReference type="EMBL" id="KAF7697812.1"/>
    </source>
</evidence>
<dbReference type="Gene3D" id="2.60.40.3210">
    <property type="entry name" value="Zona pellucida, ZP-N domain"/>
    <property type="match status" value="2"/>
</dbReference>
<accession>A0A8T0AW94</accession>
<evidence type="ECO:0000256" key="11">
    <source>
        <dbReference type="ARBA" id="ARBA00022989"/>
    </source>
</evidence>
<dbReference type="Proteomes" id="UP000606274">
    <property type="component" value="Unassembled WGS sequence"/>
</dbReference>
<evidence type="ECO:0000256" key="2">
    <source>
        <dbReference type="ARBA" id="ARBA00004498"/>
    </source>
</evidence>
<feature type="signal peptide" evidence="17">
    <location>
        <begin position="1"/>
        <end position="21"/>
    </location>
</feature>
<dbReference type="PANTHER" id="PTHR11576">
    <property type="entry name" value="ZONA PELLUCIDA SPERM-BINDING PROTEIN 3"/>
    <property type="match status" value="1"/>
</dbReference>
<dbReference type="InterPro" id="IPR001507">
    <property type="entry name" value="ZP_dom"/>
</dbReference>
<dbReference type="EMBL" id="JABFDY010000014">
    <property type="protein sequence ID" value="KAF7697812.1"/>
    <property type="molecule type" value="Genomic_DNA"/>
</dbReference>
<feature type="compositionally biased region" description="Polar residues" evidence="16">
    <location>
        <begin position="33"/>
        <end position="62"/>
    </location>
</feature>
<keyword evidence="13" id="KW-1015">Disulfide bond</keyword>
<feature type="domain" description="ZP" evidence="18">
    <location>
        <begin position="398"/>
        <end position="512"/>
    </location>
</feature>
<feature type="chain" id="PRO_5035763546" description="Zona pellucida sperm-binding protein 3" evidence="17">
    <location>
        <begin position="22"/>
        <end position="885"/>
    </location>
</feature>
<dbReference type="FunFam" id="2.60.40.3210:FF:000001">
    <property type="entry name" value="Zona pellucida sperm-binding protein 3"/>
    <property type="match status" value="2"/>
</dbReference>
<name>A0A8T0AW94_SILME</name>
<dbReference type="GO" id="GO:0005886">
    <property type="term" value="C:plasma membrane"/>
    <property type="evidence" value="ECO:0007669"/>
    <property type="project" value="UniProtKB-SubCell"/>
</dbReference>
<gene>
    <name evidence="19" type="ORF">HF521_004322</name>
</gene>
<dbReference type="GO" id="GO:2000344">
    <property type="term" value="P:positive regulation of acrosome reaction"/>
    <property type="evidence" value="ECO:0007669"/>
    <property type="project" value="TreeGrafter"/>
</dbReference>
<dbReference type="Pfam" id="PF23344">
    <property type="entry name" value="ZP-N"/>
    <property type="match status" value="2"/>
</dbReference>
<evidence type="ECO:0000256" key="17">
    <source>
        <dbReference type="SAM" id="SignalP"/>
    </source>
</evidence>
<keyword evidence="8" id="KW-0165">Cleavage on pair of basic residues</keyword>
<dbReference type="GO" id="GO:0007339">
    <property type="term" value="P:binding of sperm to zona pellucida"/>
    <property type="evidence" value="ECO:0007669"/>
    <property type="project" value="TreeGrafter"/>
</dbReference>
<keyword evidence="11" id="KW-1133">Transmembrane helix</keyword>
<organism evidence="19 20">
    <name type="scientific">Silurus meridionalis</name>
    <name type="common">Southern catfish</name>
    <name type="synonym">Silurus soldatovi meridionalis</name>
    <dbReference type="NCBI Taxonomy" id="175797"/>
    <lineage>
        <taxon>Eukaryota</taxon>
        <taxon>Metazoa</taxon>
        <taxon>Chordata</taxon>
        <taxon>Craniata</taxon>
        <taxon>Vertebrata</taxon>
        <taxon>Euteleostomi</taxon>
        <taxon>Actinopterygii</taxon>
        <taxon>Neopterygii</taxon>
        <taxon>Teleostei</taxon>
        <taxon>Ostariophysi</taxon>
        <taxon>Siluriformes</taxon>
        <taxon>Siluridae</taxon>
        <taxon>Silurus</taxon>
    </lineage>
</organism>
<keyword evidence="20" id="KW-1185">Reference proteome</keyword>
<evidence type="ECO:0000256" key="10">
    <source>
        <dbReference type="ARBA" id="ARBA00022729"/>
    </source>
</evidence>
<keyword evidence="14" id="KW-0325">Glycoprotein</keyword>
<dbReference type="PANTHER" id="PTHR11576:SF2">
    <property type="entry name" value="ZONA PELLUCIDA SPERM-BINDING PROTEIN 3"/>
    <property type="match status" value="1"/>
</dbReference>
<evidence type="ECO:0000256" key="7">
    <source>
        <dbReference type="ARBA" id="ARBA00022530"/>
    </source>
</evidence>
<dbReference type="FunFam" id="2.60.40.4100:FF:000002">
    <property type="entry name" value="Zona pellucida sperm-binding protein 3"/>
    <property type="match status" value="2"/>
</dbReference>
<protein>
    <recommendedName>
        <fullName evidence="4">Zona pellucida sperm-binding protein 3</fullName>
    </recommendedName>
    <alternativeName>
        <fullName evidence="15">Zona pellucida glycoprotein 3</fullName>
    </alternativeName>
</protein>
<dbReference type="Gene3D" id="2.60.40.4100">
    <property type="entry name" value="Zona pellucida, ZP-C domain"/>
    <property type="match status" value="3"/>
</dbReference>
<evidence type="ECO:0000256" key="5">
    <source>
        <dbReference type="ARBA" id="ARBA00022475"/>
    </source>
</evidence>
<dbReference type="GO" id="GO:0032190">
    <property type="term" value="F:acrosin binding"/>
    <property type="evidence" value="ECO:0007669"/>
    <property type="project" value="TreeGrafter"/>
</dbReference>
<proteinExistence type="inferred from homology"/>
<evidence type="ECO:0000313" key="20">
    <source>
        <dbReference type="Proteomes" id="UP000606274"/>
    </source>
</evidence>
<keyword evidence="12" id="KW-0472">Membrane</keyword>
<comment type="caution">
    <text evidence="19">The sequence shown here is derived from an EMBL/GenBank/DDBJ whole genome shotgun (WGS) entry which is preliminary data.</text>
</comment>
<dbReference type="InterPro" id="IPR055355">
    <property type="entry name" value="ZP-C"/>
</dbReference>
<evidence type="ECO:0000256" key="14">
    <source>
        <dbReference type="ARBA" id="ARBA00023180"/>
    </source>
</evidence>
<dbReference type="GO" id="GO:0031012">
    <property type="term" value="C:extracellular matrix"/>
    <property type="evidence" value="ECO:0007669"/>
    <property type="project" value="TreeGrafter"/>
</dbReference>
<evidence type="ECO:0000256" key="1">
    <source>
        <dbReference type="ARBA" id="ARBA00004251"/>
    </source>
</evidence>
<reference evidence="19" key="1">
    <citation type="submission" date="2020-08" db="EMBL/GenBank/DDBJ databases">
        <title>Chromosome-level assembly of Southern catfish (Silurus meridionalis) provides insights into visual adaptation to the nocturnal and benthic lifestyles.</title>
        <authorList>
            <person name="Zhang Y."/>
            <person name="Wang D."/>
            <person name="Peng Z."/>
        </authorList>
    </citation>
    <scope>NUCLEOTIDE SEQUENCE</scope>
    <source>
        <strain evidence="19">SWU-2019-XX</strain>
        <tissue evidence="19">Muscle</tissue>
    </source>
</reference>
<feature type="region of interest" description="Disordered" evidence="16">
    <location>
        <begin position="31"/>
        <end position="74"/>
    </location>
</feature>
<evidence type="ECO:0000256" key="16">
    <source>
        <dbReference type="SAM" id="MobiDB-lite"/>
    </source>
</evidence>
<comment type="similarity">
    <text evidence="3">Belongs to the ZP domain family. ZPC subfamily.</text>
</comment>